<sequence length="179" mass="20592">VRELFNTAFHFAKDDEYMLHVTVSSKAISSFTQGLGTGTDPLELHWDMMTTHNSKWNQRVIDILCSQYTCMFEMNQLASRSPQSIKNDITKKFNQCHSSWRKAQPCVLNDGTHETMQAVGDQLMDQTNERLRVTRVLTRRVTKFETRKKVTSALLSDRIATGKDDQAVWAYLQSLVETL</sequence>
<gene>
    <name evidence="1" type="ORF">F5891DRAFT_931503</name>
</gene>
<keyword evidence="2" id="KW-1185">Reference proteome</keyword>
<name>A0AAD4DS56_9AGAM</name>
<evidence type="ECO:0000313" key="2">
    <source>
        <dbReference type="Proteomes" id="UP001195769"/>
    </source>
</evidence>
<comment type="caution">
    <text evidence="1">The sequence shown here is derived from an EMBL/GenBank/DDBJ whole genome shotgun (WGS) entry which is preliminary data.</text>
</comment>
<dbReference type="AlphaFoldDB" id="A0AAD4DS56"/>
<dbReference type="Proteomes" id="UP001195769">
    <property type="component" value="Unassembled WGS sequence"/>
</dbReference>
<proteinExistence type="predicted"/>
<evidence type="ECO:0000313" key="1">
    <source>
        <dbReference type="EMBL" id="KAG1892941.1"/>
    </source>
</evidence>
<reference evidence="1" key="1">
    <citation type="journal article" date="2020" name="New Phytol.">
        <title>Comparative genomics reveals dynamic genome evolution in host specialist ectomycorrhizal fungi.</title>
        <authorList>
            <person name="Lofgren L.A."/>
            <person name="Nguyen N.H."/>
            <person name="Vilgalys R."/>
            <person name="Ruytinx J."/>
            <person name="Liao H.L."/>
            <person name="Branco S."/>
            <person name="Kuo A."/>
            <person name="LaButti K."/>
            <person name="Lipzen A."/>
            <person name="Andreopoulos W."/>
            <person name="Pangilinan J."/>
            <person name="Riley R."/>
            <person name="Hundley H."/>
            <person name="Na H."/>
            <person name="Barry K."/>
            <person name="Grigoriev I.V."/>
            <person name="Stajich J.E."/>
            <person name="Kennedy P.G."/>
        </authorList>
    </citation>
    <scope>NUCLEOTIDE SEQUENCE</scope>
    <source>
        <strain evidence="1">FC203</strain>
    </source>
</reference>
<dbReference type="RefSeq" id="XP_041218517.1">
    <property type="nucleotide sequence ID" value="XM_041373964.1"/>
</dbReference>
<organism evidence="1 2">
    <name type="scientific">Suillus fuscotomentosus</name>
    <dbReference type="NCBI Taxonomy" id="1912939"/>
    <lineage>
        <taxon>Eukaryota</taxon>
        <taxon>Fungi</taxon>
        <taxon>Dikarya</taxon>
        <taxon>Basidiomycota</taxon>
        <taxon>Agaricomycotina</taxon>
        <taxon>Agaricomycetes</taxon>
        <taxon>Agaricomycetidae</taxon>
        <taxon>Boletales</taxon>
        <taxon>Suillineae</taxon>
        <taxon>Suillaceae</taxon>
        <taxon>Suillus</taxon>
    </lineage>
</organism>
<dbReference type="GeneID" id="64668262"/>
<dbReference type="EMBL" id="JABBWK010000113">
    <property type="protein sequence ID" value="KAG1892941.1"/>
    <property type="molecule type" value="Genomic_DNA"/>
</dbReference>
<feature type="non-terminal residue" evidence="1">
    <location>
        <position position="179"/>
    </location>
</feature>
<protein>
    <submittedName>
        <fullName evidence="1">Uncharacterized protein</fullName>
    </submittedName>
</protein>
<feature type="non-terminal residue" evidence="1">
    <location>
        <position position="1"/>
    </location>
</feature>
<accession>A0AAD4DS56</accession>